<dbReference type="RefSeq" id="WP_317787544.1">
    <property type="nucleotide sequence ID" value="NZ_AP028461.1"/>
</dbReference>
<dbReference type="Proteomes" id="UP001597183">
    <property type="component" value="Unassembled WGS sequence"/>
</dbReference>
<gene>
    <name evidence="1" type="ORF">ACFQ5G_22595</name>
</gene>
<accession>A0ABW4ACQ9</accession>
<proteinExistence type="predicted"/>
<protein>
    <submittedName>
        <fullName evidence="1">Uncharacterized protein</fullName>
    </submittedName>
</protein>
<name>A0ABW4ACQ9_9ACTN</name>
<reference evidence="2" key="1">
    <citation type="journal article" date="2019" name="Int. J. Syst. Evol. Microbiol.">
        <title>The Global Catalogue of Microorganisms (GCM) 10K type strain sequencing project: providing services to taxonomists for standard genome sequencing and annotation.</title>
        <authorList>
            <consortium name="The Broad Institute Genomics Platform"/>
            <consortium name="The Broad Institute Genome Sequencing Center for Infectious Disease"/>
            <person name="Wu L."/>
            <person name="Ma J."/>
        </authorList>
    </citation>
    <scope>NUCLEOTIDE SEQUENCE [LARGE SCALE GENOMIC DNA]</scope>
    <source>
        <strain evidence="2">CCM 7526</strain>
    </source>
</reference>
<evidence type="ECO:0000313" key="1">
    <source>
        <dbReference type="EMBL" id="MFD1368151.1"/>
    </source>
</evidence>
<dbReference type="EMBL" id="JBHTMK010000031">
    <property type="protein sequence ID" value="MFD1368151.1"/>
    <property type="molecule type" value="Genomic_DNA"/>
</dbReference>
<evidence type="ECO:0000313" key="2">
    <source>
        <dbReference type="Proteomes" id="UP001597183"/>
    </source>
</evidence>
<sequence>MNEKKLARGPKNRLRLAVVVMAAVGFVAGAVAIGSPAQAWPGGTGCCIGQPN</sequence>
<keyword evidence="2" id="KW-1185">Reference proteome</keyword>
<comment type="caution">
    <text evidence="1">The sequence shown here is derived from an EMBL/GenBank/DDBJ whole genome shotgun (WGS) entry which is preliminary data.</text>
</comment>
<organism evidence="1 2">
    <name type="scientific">Actinoplanes sichuanensis</name>
    <dbReference type="NCBI Taxonomy" id="512349"/>
    <lineage>
        <taxon>Bacteria</taxon>
        <taxon>Bacillati</taxon>
        <taxon>Actinomycetota</taxon>
        <taxon>Actinomycetes</taxon>
        <taxon>Micromonosporales</taxon>
        <taxon>Micromonosporaceae</taxon>
        <taxon>Actinoplanes</taxon>
    </lineage>
</organism>